<dbReference type="PROSITE" id="PS50238">
    <property type="entry name" value="RHOGAP"/>
    <property type="match status" value="1"/>
</dbReference>
<dbReference type="SMART" id="SM00721">
    <property type="entry name" value="BAR"/>
    <property type="match status" value="1"/>
</dbReference>
<dbReference type="SUPFAM" id="SSF48350">
    <property type="entry name" value="GTPase activation domain, GAP"/>
    <property type="match status" value="1"/>
</dbReference>
<protein>
    <submittedName>
        <fullName evidence="6">Rho GTPase-activating protein 17-like</fullName>
    </submittedName>
</protein>
<dbReference type="Ensembl" id="ENSAMET00000050152.1">
    <property type="protein sequence ID" value="ENSAMEP00000036979.1"/>
    <property type="gene ID" value="ENSAMEG00000028849.1"/>
</dbReference>
<dbReference type="InterPro" id="IPR047165">
    <property type="entry name" value="RHG17/44/SH3BP1-like"/>
</dbReference>
<feature type="compositionally biased region" description="Low complexity" evidence="3">
    <location>
        <begin position="544"/>
        <end position="561"/>
    </location>
</feature>
<dbReference type="GO" id="GO:0005096">
    <property type="term" value="F:GTPase activator activity"/>
    <property type="evidence" value="ECO:0007669"/>
    <property type="project" value="UniProtKB-KW"/>
</dbReference>
<feature type="domain" description="BAR" evidence="5">
    <location>
        <begin position="1"/>
        <end position="200"/>
    </location>
</feature>
<organism evidence="6 7">
    <name type="scientific">Ailuropoda melanoleuca</name>
    <name type="common">Giant panda</name>
    <dbReference type="NCBI Taxonomy" id="9646"/>
    <lineage>
        <taxon>Eukaryota</taxon>
        <taxon>Metazoa</taxon>
        <taxon>Chordata</taxon>
        <taxon>Craniata</taxon>
        <taxon>Vertebrata</taxon>
        <taxon>Euteleostomi</taxon>
        <taxon>Mammalia</taxon>
        <taxon>Eutheria</taxon>
        <taxon>Laurasiatheria</taxon>
        <taxon>Carnivora</taxon>
        <taxon>Caniformia</taxon>
        <taxon>Ursidae</taxon>
        <taxon>Ailuropoda</taxon>
    </lineage>
</organism>
<sequence>LYHYDYSQIKSQFKNEYSRGKKLPLTALAQNMQEASTQLEESLLRKMLETCGDAENQLALELTQHEVFVEREIVEPLCSIAEVEIPNIQKQKKQLAKLVLDWDSVRARWNQAHKSSGTNFQGLPSKIDTLKEEMDEAGNKVELCKDQLAADMYNFMAKEGEYGKFFVTLLEAQADYHRKALAVLEKALPEMRAHQDKWAEKPAFGTPLEEHLKRSGREIALPIEACVMLLLETGMKEEGLFRIGAGASKLKKLKAALDCSTSHLDEFYSDPHAVAGALKSYLRELPEPLMTFNLYEEWTQVASVQDQDKKLQDLWRTCQKLPPQNFVNFRYLIKFLAKLAQTSDVNKMTPSNIAIVLGPNLLWAKTEGTLAEMAAATSVHVVAVIEPIIQHADWFFPEEVEFNVSEAFVPLVTPNSNHSSHTGNDSDSGTLERKRPASMAVMEGDLVKKESFGVKLMDFQAHRQGGTLTRKHISPAFQPPLPPTDGSTLAPAGPEPSPQSSKAESSAGGGTVPSSAGILEQGPSPGDSPPRPKDTTPAPAPGRNSSQMAASQNQAPMAAASHQLSVGPGHNSAGPSPHTLRRGKKPPLLLPLREGCADFLGLAQGFTLQGFPTDRLHVCYKMVSERGTCMASGVVLKHSRSCHRSVETLQWLLCRPPPWALCSWACLWGPRTYHSPFSPTFSGPGLLSAPGMP</sequence>
<dbReference type="InterPro" id="IPR004148">
    <property type="entry name" value="BAR_dom"/>
</dbReference>
<dbReference type="GeneTree" id="ENSGT00940000156201"/>
<dbReference type="InterPro" id="IPR027267">
    <property type="entry name" value="AH/BAR_dom_sf"/>
</dbReference>
<dbReference type="PROSITE" id="PS51021">
    <property type="entry name" value="BAR"/>
    <property type="match status" value="1"/>
</dbReference>
<dbReference type="GO" id="GO:0035020">
    <property type="term" value="P:regulation of Rac protein signal transduction"/>
    <property type="evidence" value="ECO:0007669"/>
    <property type="project" value="TreeGrafter"/>
</dbReference>
<proteinExistence type="predicted"/>
<evidence type="ECO:0000256" key="1">
    <source>
        <dbReference type="ARBA" id="ARBA00022468"/>
    </source>
</evidence>
<evidence type="ECO:0000259" key="5">
    <source>
        <dbReference type="PROSITE" id="PS51021"/>
    </source>
</evidence>
<evidence type="ECO:0000259" key="4">
    <source>
        <dbReference type="PROSITE" id="PS50238"/>
    </source>
</evidence>
<feature type="region of interest" description="Disordered" evidence="3">
    <location>
        <begin position="472"/>
        <end position="586"/>
    </location>
</feature>
<dbReference type="Pfam" id="PF00620">
    <property type="entry name" value="RhoGAP"/>
    <property type="match status" value="1"/>
</dbReference>
<reference evidence="6 7" key="1">
    <citation type="journal article" date="2010" name="Nature">
        <title>The sequence and de novo assembly of the giant panda genome.</title>
        <authorList>
            <person name="Li R."/>
            <person name="Fan W."/>
            <person name="Tian G."/>
            <person name="Zhu H."/>
            <person name="He L."/>
            <person name="Cai J."/>
            <person name="Huang Q."/>
            <person name="Cai Q."/>
            <person name="Li B."/>
            <person name="Bai Y."/>
            <person name="Zhang Z."/>
            <person name="Zhang Y."/>
            <person name="Wang W."/>
            <person name="Li J."/>
            <person name="Wei F."/>
            <person name="Li H."/>
            <person name="Jian M."/>
            <person name="Li J."/>
            <person name="Zhang Z."/>
            <person name="Nielsen R."/>
            <person name="Li D."/>
            <person name="Gu W."/>
            <person name="Yang Z."/>
            <person name="Xuan Z."/>
            <person name="Ryder O.A."/>
            <person name="Leung F.C."/>
            <person name="Zhou Y."/>
            <person name="Cao J."/>
            <person name="Sun X."/>
            <person name="Fu Y."/>
            <person name="Fang X."/>
            <person name="Guo X."/>
            <person name="Wang B."/>
            <person name="Hou R."/>
            <person name="Shen F."/>
            <person name="Mu B."/>
            <person name="Ni P."/>
            <person name="Lin R."/>
            <person name="Qian W."/>
            <person name="Wang G."/>
            <person name="Yu C."/>
            <person name="Nie W."/>
            <person name="Wang J."/>
            <person name="Wu Z."/>
            <person name="Liang H."/>
            <person name="Min J."/>
            <person name="Wu Q."/>
            <person name="Cheng S."/>
            <person name="Ruan J."/>
            <person name="Wang M."/>
            <person name="Shi Z."/>
            <person name="Wen M."/>
            <person name="Liu B."/>
            <person name="Ren X."/>
            <person name="Zheng H."/>
            <person name="Dong D."/>
            <person name="Cook K."/>
            <person name="Shan G."/>
            <person name="Zhang H."/>
            <person name="Kosiol C."/>
            <person name="Xie X."/>
            <person name="Lu Z."/>
            <person name="Zheng H."/>
            <person name="Li Y."/>
            <person name="Steiner C.C."/>
            <person name="Lam T.T."/>
            <person name="Lin S."/>
            <person name="Zhang Q."/>
            <person name="Li G."/>
            <person name="Tian J."/>
            <person name="Gong T."/>
            <person name="Liu H."/>
            <person name="Zhang D."/>
            <person name="Fang L."/>
            <person name="Ye C."/>
            <person name="Zhang J."/>
            <person name="Hu W."/>
            <person name="Xu A."/>
            <person name="Ren Y."/>
            <person name="Zhang G."/>
            <person name="Bruford M.W."/>
            <person name="Li Q."/>
            <person name="Ma L."/>
            <person name="Guo Y."/>
            <person name="An N."/>
            <person name="Hu Y."/>
            <person name="Zheng Y."/>
            <person name="Shi Y."/>
            <person name="Li Z."/>
            <person name="Liu Q."/>
            <person name="Chen Y."/>
            <person name="Zhao J."/>
            <person name="Qu N."/>
            <person name="Zhao S."/>
            <person name="Tian F."/>
            <person name="Wang X."/>
            <person name="Wang H."/>
            <person name="Xu L."/>
            <person name="Liu X."/>
            <person name="Vinar T."/>
            <person name="Wang Y."/>
            <person name="Lam T.W."/>
            <person name="Yiu S.M."/>
            <person name="Liu S."/>
            <person name="Zhang H."/>
            <person name="Li D."/>
            <person name="Huang Y."/>
            <person name="Wang X."/>
            <person name="Yang G."/>
            <person name="Jiang Z."/>
            <person name="Wang J."/>
            <person name="Qin N."/>
            <person name="Li L."/>
            <person name="Li J."/>
            <person name="Bolund L."/>
            <person name="Kristiansen K."/>
            <person name="Wong G.K."/>
            <person name="Olson M."/>
            <person name="Zhang X."/>
            <person name="Li S."/>
            <person name="Yang H."/>
            <person name="Wang J."/>
            <person name="Wang J."/>
        </authorList>
    </citation>
    <scope>NUCLEOTIDE SEQUENCE [LARGE SCALE GENOMIC DNA]</scope>
</reference>
<keyword evidence="2" id="KW-0597">Phosphoprotein</keyword>
<dbReference type="GO" id="GO:0032956">
    <property type="term" value="P:regulation of actin cytoskeleton organization"/>
    <property type="evidence" value="ECO:0007669"/>
    <property type="project" value="TreeGrafter"/>
</dbReference>
<dbReference type="PANTHER" id="PTHR14130:SF3">
    <property type="entry name" value="RHO GTPASE-ACTIVATING PROTEIN 17"/>
    <property type="match status" value="1"/>
</dbReference>
<feature type="compositionally biased region" description="Polar residues" evidence="3">
    <location>
        <begin position="413"/>
        <end position="429"/>
    </location>
</feature>
<name>A0A7N5K9L1_AILME</name>
<keyword evidence="7" id="KW-1185">Reference proteome</keyword>
<evidence type="ECO:0000313" key="6">
    <source>
        <dbReference type="Ensembl" id="ENSAMEP00000036979.1"/>
    </source>
</evidence>
<dbReference type="InterPro" id="IPR000198">
    <property type="entry name" value="RhoGAP_dom"/>
</dbReference>
<dbReference type="GO" id="GO:0005829">
    <property type="term" value="C:cytosol"/>
    <property type="evidence" value="ECO:0007669"/>
    <property type="project" value="TreeGrafter"/>
</dbReference>
<dbReference type="FunFam" id="1.10.555.10:FF:000001">
    <property type="entry name" value="Rho GTPase activating protein 44"/>
    <property type="match status" value="1"/>
</dbReference>
<dbReference type="Gene3D" id="1.20.1270.60">
    <property type="entry name" value="Arfaptin homology (AH) domain/BAR domain"/>
    <property type="match status" value="1"/>
</dbReference>
<dbReference type="PANTHER" id="PTHR14130">
    <property type="entry name" value="3BP-1 RELATED RHOGAP"/>
    <property type="match status" value="1"/>
</dbReference>
<dbReference type="Proteomes" id="UP000008912">
    <property type="component" value="Unassembled WGS sequence"/>
</dbReference>
<gene>
    <name evidence="6" type="primary">LOC105235249</name>
</gene>
<dbReference type="Gene3D" id="1.10.555.10">
    <property type="entry name" value="Rho GTPase activation protein"/>
    <property type="match status" value="1"/>
</dbReference>
<evidence type="ECO:0000256" key="3">
    <source>
        <dbReference type="SAM" id="MobiDB-lite"/>
    </source>
</evidence>
<accession>A0A7N5K9L1</accession>
<reference evidence="6" key="3">
    <citation type="submission" date="2025-09" db="UniProtKB">
        <authorList>
            <consortium name="Ensembl"/>
        </authorList>
    </citation>
    <scope>IDENTIFICATION</scope>
</reference>
<feature type="domain" description="Rho-GAP" evidence="4">
    <location>
        <begin position="206"/>
        <end position="396"/>
    </location>
</feature>
<dbReference type="SMART" id="SM00324">
    <property type="entry name" value="RhoGAP"/>
    <property type="match status" value="1"/>
</dbReference>
<dbReference type="InParanoid" id="A0A7N5K9L1"/>
<feature type="region of interest" description="Disordered" evidence="3">
    <location>
        <begin position="413"/>
        <end position="437"/>
    </location>
</feature>
<dbReference type="Pfam" id="PF03114">
    <property type="entry name" value="BAR"/>
    <property type="match status" value="1"/>
</dbReference>
<reference evidence="6" key="2">
    <citation type="submission" date="2025-08" db="UniProtKB">
        <authorList>
            <consortium name="Ensembl"/>
        </authorList>
    </citation>
    <scope>IDENTIFICATION</scope>
</reference>
<dbReference type="CDD" id="cd04386">
    <property type="entry name" value="RhoGAP_nadrin"/>
    <property type="match status" value="1"/>
</dbReference>
<keyword evidence="1" id="KW-0343">GTPase activation</keyword>
<evidence type="ECO:0000256" key="2">
    <source>
        <dbReference type="ARBA" id="ARBA00022553"/>
    </source>
</evidence>
<evidence type="ECO:0000313" key="7">
    <source>
        <dbReference type="Proteomes" id="UP000008912"/>
    </source>
</evidence>
<dbReference type="AlphaFoldDB" id="A0A7N5K9L1"/>
<dbReference type="SUPFAM" id="SSF103657">
    <property type="entry name" value="BAR/IMD domain-like"/>
    <property type="match status" value="1"/>
</dbReference>
<dbReference type="InterPro" id="IPR008936">
    <property type="entry name" value="Rho_GTPase_activation_prot"/>
</dbReference>
<dbReference type="GO" id="GO:0007165">
    <property type="term" value="P:signal transduction"/>
    <property type="evidence" value="ECO:0007669"/>
    <property type="project" value="InterPro"/>
</dbReference>